<sequence>MGFNVRLDNRPDIGGKAGGIIAHRQGNERDFKAWRIDKWQEK</sequence>
<evidence type="ECO:0000313" key="1">
    <source>
        <dbReference type="EMBL" id="CNU63610.1"/>
    </source>
</evidence>
<gene>
    <name evidence="1" type="ORF">ERS008198_03216</name>
</gene>
<organism evidence="1 2">
    <name type="scientific">Salmonella enterica subsp. enterica serovar Bovismorbificans</name>
    <dbReference type="NCBI Taxonomy" id="58097"/>
    <lineage>
        <taxon>Bacteria</taxon>
        <taxon>Pseudomonadati</taxon>
        <taxon>Pseudomonadota</taxon>
        <taxon>Gammaproteobacteria</taxon>
        <taxon>Enterobacterales</taxon>
        <taxon>Enterobacteriaceae</taxon>
        <taxon>Salmonella</taxon>
    </lineage>
</organism>
<protein>
    <submittedName>
        <fullName evidence="1">Uncharacterized protein</fullName>
    </submittedName>
</protein>
<name>A0A655DHC1_SALET</name>
<accession>A0A655DHC1</accession>
<dbReference type="AlphaFoldDB" id="A0A655DHC1"/>
<reference evidence="1 2" key="1">
    <citation type="submission" date="2015-03" db="EMBL/GenBank/DDBJ databases">
        <authorList>
            <consortium name="Pathogen Informatics"/>
        </authorList>
    </citation>
    <scope>NUCLEOTIDE SEQUENCE [LARGE SCALE GENOMIC DNA]</scope>
    <source>
        <strain evidence="1 2">A1104</strain>
    </source>
</reference>
<proteinExistence type="predicted"/>
<evidence type="ECO:0000313" key="2">
    <source>
        <dbReference type="Proteomes" id="UP000041314"/>
    </source>
</evidence>
<dbReference type="EMBL" id="CQPA01000029">
    <property type="protein sequence ID" value="CNU63610.1"/>
    <property type="molecule type" value="Genomic_DNA"/>
</dbReference>
<dbReference type="Proteomes" id="UP000041314">
    <property type="component" value="Unassembled WGS sequence"/>
</dbReference>